<organism evidence="6 7">
    <name type="scientific">Hathewaya proteolytica DSM 3090</name>
    <dbReference type="NCBI Taxonomy" id="1121331"/>
    <lineage>
        <taxon>Bacteria</taxon>
        <taxon>Bacillati</taxon>
        <taxon>Bacillota</taxon>
        <taxon>Clostridia</taxon>
        <taxon>Eubacteriales</taxon>
        <taxon>Clostridiaceae</taxon>
        <taxon>Hathewaya</taxon>
    </lineage>
</organism>
<dbReference type="EMBL" id="FRAD01000004">
    <property type="protein sequence ID" value="SHJ55145.1"/>
    <property type="molecule type" value="Genomic_DNA"/>
</dbReference>
<evidence type="ECO:0000256" key="4">
    <source>
        <dbReference type="ARBA" id="ARBA00022989"/>
    </source>
</evidence>
<keyword evidence="3" id="KW-0812">Transmembrane</keyword>
<evidence type="ECO:0000256" key="2">
    <source>
        <dbReference type="ARBA" id="ARBA00009477"/>
    </source>
</evidence>
<evidence type="ECO:0000256" key="5">
    <source>
        <dbReference type="ARBA" id="ARBA00023136"/>
    </source>
</evidence>
<evidence type="ECO:0000313" key="7">
    <source>
        <dbReference type="Proteomes" id="UP000183952"/>
    </source>
</evidence>
<dbReference type="PANTHER" id="PTHR30386:SF26">
    <property type="entry name" value="TRANSPORT PROTEIN COMB"/>
    <property type="match status" value="1"/>
</dbReference>
<evidence type="ECO:0000256" key="3">
    <source>
        <dbReference type="ARBA" id="ARBA00022692"/>
    </source>
</evidence>
<evidence type="ECO:0000256" key="1">
    <source>
        <dbReference type="ARBA" id="ARBA00004167"/>
    </source>
</evidence>
<dbReference type="Proteomes" id="UP000183952">
    <property type="component" value="Unassembled WGS sequence"/>
</dbReference>
<keyword evidence="5" id="KW-0472">Membrane</keyword>
<reference evidence="6 7" key="1">
    <citation type="submission" date="2016-11" db="EMBL/GenBank/DDBJ databases">
        <authorList>
            <person name="Jaros S."/>
            <person name="Januszkiewicz K."/>
            <person name="Wedrychowicz H."/>
        </authorList>
    </citation>
    <scope>NUCLEOTIDE SEQUENCE [LARGE SCALE GENOMIC DNA]</scope>
    <source>
        <strain evidence="6 7">DSM 3090</strain>
    </source>
</reference>
<dbReference type="OrthoDB" id="357309at2"/>
<comment type="similarity">
    <text evidence="2">Belongs to the membrane fusion protein (MFP) (TC 8.A.1) family.</text>
</comment>
<gene>
    <name evidence="6" type="ORF">SAMN02745248_00370</name>
</gene>
<dbReference type="AlphaFoldDB" id="A0A1M6K875"/>
<proteinExistence type="inferred from homology"/>
<dbReference type="PANTHER" id="PTHR30386">
    <property type="entry name" value="MEMBRANE FUSION SUBUNIT OF EMRAB-TOLC MULTIDRUG EFFLUX PUMP"/>
    <property type="match status" value="1"/>
</dbReference>
<dbReference type="RefSeq" id="WP_072901686.1">
    <property type="nucleotide sequence ID" value="NZ_FRAD01000004.1"/>
</dbReference>
<name>A0A1M6K875_9CLOT</name>
<comment type="subcellular location">
    <subcellularLocation>
        <location evidence="1">Membrane</location>
        <topology evidence="1">Single-pass membrane protein</topology>
    </subcellularLocation>
</comment>
<protein>
    <submittedName>
        <fullName evidence="6">HlyD family secretion protein</fullName>
    </submittedName>
</protein>
<dbReference type="GO" id="GO:0016020">
    <property type="term" value="C:membrane"/>
    <property type="evidence" value="ECO:0007669"/>
    <property type="project" value="UniProtKB-SubCell"/>
</dbReference>
<accession>A0A1M6K875</accession>
<dbReference type="STRING" id="1121331.SAMN02745248_00370"/>
<keyword evidence="4" id="KW-1133">Transmembrane helix</keyword>
<keyword evidence="7" id="KW-1185">Reference proteome</keyword>
<evidence type="ECO:0000313" key="6">
    <source>
        <dbReference type="EMBL" id="SHJ55145.1"/>
    </source>
</evidence>
<dbReference type="Gene3D" id="2.40.50.100">
    <property type="match status" value="1"/>
</dbReference>
<dbReference type="InterPro" id="IPR050739">
    <property type="entry name" value="MFP"/>
</dbReference>
<sequence>MEMNLKVAEENVKLTTIKSPCDGVMNIISRIKEGDYVQSGTPVISIVPERNESFNIEIYIPNENLGEIKENQEVSIELLSLPGREYGYLKSKLKNISVDAKIKSGMMEQAKIINRRASYFRYFLEKIDILD</sequence>